<dbReference type="InterPro" id="IPR012816">
    <property type="entry name" value="NADAR"/>
</dbReference>
<dbReference type="SUPFAM" id="SSF143990">
    <property type="entry name" value="YbiA-like"/>
    <property type="match status" value="1"/>
</dbReference>
<comment type="caution">
    <text evidence="2">The sequence shown here is derived from an EMBL/GenBank/DDBJ whole genome shotgun (WGS) entry which is preliminary data.</text>
</comment>
<dbReference type="AlphaFoldDB" id="A0AAD9Z9P8"/>
<dbReference type="NCBIfam" id="TIGR02464">
    <property type="entry name" value="ribofla_fusion"/>
    <property type="match status" value="1"/>
</dbReference>
<evidence type="ECO:0000313" key="2">
    <source>
        <dbReference type="EMBL" id="KAK3173613.1"/>
    </source>
</evidence>
<accession>A0AAD9Z9P8</accession>
<dbReference type="Proteomes" id="UP001276659">
    <property type="component" value="Unassembled WGS sequence"/>
</dbReference>
<gene>
    <name evidence="2" type="ORF">OEA41_006945</name>
</gene>
<organism evidence="2 3">
    <name type="scientific">Lepraria neglecta</name>
    <dbReference type="NCBI Taxonomy" id="209136"/>
    <lineage>
        <taxon>Eukaryota</taxon>
        <taxon>Fungi</taxon>
        <taxon>Dikarya</taxon>
        <taxon>Ascomycota</taxon>
        <taxon>Pezizomycotina</taxon>
        <taxon>Lecanoromycetes</taxon>
        <taxon>OSLEUM clade</taxon>
        <taxon>Lecanoromycetidae</taxon>
        <taxon>Lecanorales</taxon>
        <taxon>Lecanorineae</taxon>
        <taxon>Stereocaulaceae</taxon>
        <taxon>Lepraria</taxon>
    </lineage>
</organism>
<dbReference type="Gene3D" id="1.10.357.40">
    <property type="entry name" value="YbiA-like"/>
    <property type="match status" value="1"/>
</dbReference>
<dbReference type="EMBL" id="JASNWA010000007">
    <property type="protein sequence ID" value="KAK3173613.1"/>
    <property type="molecule type" value="Genomic_DNA"/>
</dbReference>
<dbReference type="InterPro" id="IPR037238">
    <property type="entry name" value="YbiA-like_sf"/>
</dbReference>
<dbReference type="Pfam" id="PF08719">
    <property type="entry name" value="NADAR"/>
    <property type="match status" value="1"/>
</dbReference>
<sequence>MPEGLRWVGDNNPNLPTSLQHAQELPPLVTEKHVFFFGYEGPQPEKPASPLQFHTSEQYMMYFKAFLMGDDAVAEKILATSGPGEAKALGREVKNFDQEVWDANCDGVVERANLLKFSQDQRLKEILLGTWDR</sequence>
<dbReference type="CDD" id="cd15457">
    <property type="entry name" value="NADAR"/>
    <property type="match status" value="1"/>
</dbReference>
<feature type="domain" description="NADAR" evidence="1">
    <location>
        <begin position="46"/>
        <end position="133"/>
    </location>
</feature>
<evidence type="ECO:0000259" key="1">
    <source>
        <dbReference type="Pfam" id="PF08719"/>
    </source>
</evidence>
<evidence type="ECO:0000313" key="3">
    <source>
        <dbReference type="Proteomes" id="UP001276659"/>
    </source>
</evidence>
<reference evidence="2" key="1">
    <citation type="submission" date="2022-11" db="EMBL/GenBank/DDBJ databases">
        <title>Chromosomal genome sequence assembly and mating type (MAT) locus characterization of the leprose asexual lichenized fungus Lepraria neglecta (Nyl.) Erichsen.</title>
        <authorList>
            <person name="Allen J.L."/>
            <person name="Pfeffer B."/>
        </authorList>
    </citation>
    <scope>NUCLEOTIDE SEQUENCE</scope>
    <source>
        <strain evidence="2">Allen 5258</strain>
    </source>
</reference>
<name>A0AAD9Z9P8_9LECA</name>
<keyword evidence="3" id="KW-1185">Reference proteome</keyword>
<protein>
    <recommendedName>
        <fullName evidence="1">NADAR domain-containing protein</fullName>
    </recommendedName>
</protein>
<proteinExistence type="predicted"/>